<evidence type="ECO:0000313" key="3">
    <source>
        <dbReference type="EMBL" id="WVW82799.1"/>
    </source>
</evidence>
<feature type="region of interest" description="Disordered" evidence="1">
    <location>
        <begin position="211"/>
        <end position="230"/>
    </location>
</feature>
<evidence type="ECO:0000313" key="4">
    <source>
        <dbReference type="Proteomes" id="UP000092730"/>
    </source>
</evidence>
<feature type="compositionally biased region" description="Basic and acidic residues" evidence="1">
    <location>
        <begin position="173"/>
        <end position="187"/>
    </location>
</feature>
<dbReference type="EMBL" id="KV700382">
    <property type="protein sequence ID" value="OCF21442.1"/>
    <property type="molecule type" value="Genomic_DNA"/>
</dbReference>
<dbReference type="EMBL" id="CP144543">
    <property type="protein sequence ID" value="WVW82799.1"/>
    <property type="molecule type" value="Genomic_DNA"/>
</dbReference>
<dbReference type="GeneID" id="30213520"/>
<dbReference type="Proteomes" id="UP000092730">
    <property type="component" value="Chromosome 3"/>
</dbReference>
<organism evidence="2">
    <name type="scientific">Kwoniella bestiolae CBS 10118</name>
    <dbReference type="NCBI Taxonomy" id="1296100"/>
    <lineage>
        <taxon>Eukaryota</taxon>
        <taxon>Fungi</taxon>
        <taxon>Dikarya</taxon>
        <taxon>Basidiomycota</taxon>
        <taxon>Agaricomycotina</taxon>
        <taxon>Tremellomycetes</taxon>
        <taxon>Tremellales</taxon>
        <taxon>Cryptococcaceae</taxon>
        <taxon>Kwoniella</taxon>
    </lineage>
</organism>
<dbReference type="KEGG" id="kbi:30213520"/>
<feature type="compositionally biased region" description="Basic and acidic residues" evidence="1">
    <location>
        <begin position="213"/>
        <end position="228"/>
    </location>
</feature>
<feature type="region of interest" description="Disordered" evidence="1">
    <location>
        <begin position="173"/>
        <end position="202"/>
    </location>
</feature>
<reference evidence="2" key="3">
    <citation type="submission" date="2016-07" db="EMBL/GenBank/DDBJ databases">
        <title>Evolution of pathogenesis and genome organization in the Tremellales.</title>
        <authorList>
            <person name="Cuomo C."/>
            <person name="Litvintseva A."/>
            <person name="Heitman J."/>
            <person name="Chen Y."/>
            <person name="Sun S."/>
            <person name="Springer D."/>
            <person name="Dromer F."/>
            <person name="Young S."/>
            <person name="Zeng Q."/>
            <person name="Chapman S."/>
            <person name="Gujja S."/>
            <person name="Saif S."/>
            <person name="Birren B."/>
        </authorList>
    </citation>
    <scope>NUCLEOTIDE SEQUENCE</scope>
    <source>
        <strain evidence="2">CBS 10118</strain>
    </source>
</reference>
<accession>A0A1B9FRQ7</accession>
<sequence length="537" mass="61959">MTTTSTKASTPPEIVGEGSFAQQSLRQTDNPISTESIISAFVGYLSHTAGDPVPQIDLYRYSFAEQMNMKNIAAKHDLGANLCRKYIAHKKIRQEPYFGEDVWSIIDRYEEPLRAIMSEARRTIQEQTRQWESQHVKTTDKPLLPRQEGDETPIIPSLVPSQQLVKTGYYRGIKDPSARAPHARETLKLPPTDTTAASSLGEYEVGHTAISLDPKKVSRDDSESENRRYYFNPPTHWPQTFLSPTARGTDLLRYKYDHHDPQNLPWARLHHFRQGPRFHTKAISACVLNQEEWSGKFRTELGMATYDQTINHTVDYLDHHRDLSTANRNALILKTIRDFTEMWKSEIRQFDNHPQNKPHAEKWERDLIENLSNQAERCKNDLKVVVTDHSKTSQNDLKVEVTDCLETCQNNSEMEPTNQSKRCQNNLEWQATNQPEKLQEQSEVEVTNQPEMLQIHSGEVMTDRLDRCESDLEEGVTNQRQNSDIDDTHQRQSRVRNLLVGCVQDPLKRLRERSRSSKRSWSGSRSRESRSPGQSLN</sequence>
<dbReference type="VEuPathDB" id="FungiDB:I302_09121"/>
<reference evidence="2" key="1">
    <citation type="submission" date="2013-07" db="EMBL/GenBank/DDBJ databases">
        <title>The Genome Sequence of Cryptococcus bestiolae CBS10118.</title>
        <authorList>
            <consortium name="The Broad Institute Genome Sequencing Platform"/>
            <person name="Cuomo C."/>
            <person name="Litvintseva A."/>
            <person name="Chen Y."/>
            <person name="Heitman J."/>
            <person name="Sun S."/>
            <person name="Springer D."/>
            <person name="Dromer F."/>
            <person name="Young S.K."/>
            <person name="Zeng Q."/>
            <person name="Gargeya S."/>
            <person name="Fitzgerald M."/>
            <person name="Abouelleil A."/>
            <person name="Alvarado L."/>
            <person name="Berlin A.M."/>
            <person name="Chapman S.B."/>
            <person name="Dewar J."/>
            <person name="Goldberg J."/>
            <person name="Griggs A."/>
            <person name="Gujja S."/>
            <person name="Hansen M."/>
            <person name="Howarth C."/>
            <person name="Imamovic A."/>
            <person name="Larimer J."/>
            <person name="McCowan C."/>
            <person name="Murphy C."/>
            <person name="Pearson M."/>
            <person name="Priest M."/>
            <person name="Roberts A."/>
            <person name="Saif S."/>
            <person name="Shea T."/>
            <person name="Sykes S."/>
            <person name="Wortman J."/>
            <person name="Nusbaum C."/>
            <person name="Birren B."/>
        </authorList>
    </citation>
    <scope>NUCLEOTIDE SEQUENCE [LARGE SCALE GENOMIC DNA]</scope>
    <source>
        <strain evidence="2">CBS 10118</strain>
    </source>
</reference>
<reference evidence="3" key="2">
    <citation type="submission" date="2013-07" db="EMBL/GenBank/DDBJ databases">
        <authorList>
            <consortium name="The Broad Institute Genome Sequencing Platform"/>
            <person name="Cuomo C."/>
            <person name="Litvintseva A."/>
            <person name="Chen Y."/>
            <person name="Heitman J."/>
            <person name="Sun S."/>
            <person name="Springer D."/>
            <person name="Dromer F."/>
            <person name="Young S.K."/>
            <person name="Zeng Q."/>
            <person name="Gargeya S."/>
            <person name="Fitzgerald M."/>
            <person name="Abouelleil A."/>
            <person name="Alvarado L."/>
            <person name="Berlin A.M."/>
            <person name="Chapman S.B."/>
            <person name="Dewar J."/>
            <person name="Goldberg J."/>
            <person name="Griggs A."/>
            <person name="Gujja S."/>
            <person name="Hansen M."/>
            <person name="Howarth C."/>
            <person name="Imamovic A."/>
            <person name="Larimer J."/>
            <person name="McCowan C."/>
            <person name="Murphy C."/>
            <person name="Pearson M."/>
            <person name="Priest M."/>
            <person name="Roberts A."/>
            <person name="Saif S."/>
            <person name="Shea T."/>
            <person name="Sykes S."/>
            <person name="Wortman J."/>
            <person name="Nusbaum C."/>
            <person name="Birren B."/>
        </authorList>
    </citation>
    <scope>NUCLEOTIDE SEQUENCE</scope>
    <source>
        <strain evidence="3">CBS 10118</strain>
    </source>
</reference>
<dbReference type="AlphaFoldDB" id="A0A1B9FRQ7"/>
<gene>
    <name evidence="2" type="ORF">I302_09121</name>
    <name evidence="3" type="ORF">I302_104810</name>
</gene>
<evidence type="ECO:0000313" key="2">
    <source>
        <dbReference type="EMBL" id="OCF21442.1"/>
    </source>
</evidence>
<dbReference type="RefSeq" id="XP_019042512.1">
    <property type="nucleotide sequence ID" value="XM_019195689.1"/>
</dbReference>
<proteinExistence type="predicted"/>
<evidence type="ECO:0000256" key="1">
    <source>
        <dbReference type="SAM" id="MobiDB-lite"/>
    </source>
</evidence>
<name>A0A1B9FRQ7_9TREE</name>
<protein>
    <submittedName>
        <fullName evidence="2">Uncharacterized protein</fullName>
    </submittedName>
</protein>
<keyword evidence="4" id="KW-1185">Reference proteome</keyword>
<feature type="region of interest" description="Disordered" evidence="1">
    <location>
        <begin position="473"/>
        <end position="492"/>
    </location>
</feature>
<reference evidence="3" key="4">
    <citation type="submission" date="2024-02" db="EMBL/GenBank/DDBJ databases">
        <title>Comparative genomics of Cryptococcus and Kwoniella reveals pathogenesis evolution and contrasting modes of karyotype evolution via chromosome fusion or intercentromeric recombination.</title>
        <authorList>
            <person name="Coelho M.A."/>
            <person name="David-Palma M."/>
            <person name="Shea T."/>
            <person name="Bowers K."/>
            <person name="McGinley-Smith S."/>
            <person name="Mohammad A.W."/>
            <person name="Gnirke A."/>
            <person name="Yurkov A.M."/>
            <person name="Nowrousian M."/>
            <person name="Sun S."/>
            <person name="Cuomo C.A."/>
            <person name="Heitman J."/>
        </authorList>
    </citation>
    <scope>NUCLEOTIDE SEQUENCE</scope>
    <source>
        <strain evidence="3">CBS 10118</strain>
    </source>
</reference>
<feature type="region of interest" description="Disordered" evidence="1">
    <location>
        <begin position="128"/>
        <end position="154"/>
    </location>
</feature>
<feature type="region of interest" description="Disordered" evidence="1">
    <location>
        <begin position="509"/>
        <end position="537"/>
    </location>
</feature>